<gene>
    <name evidence="1" type="ORF">SPELUC_LOCUS12717</name>
</gene>
<name>A0ACA9Q1P4_9GLOM</name>
<dbReference type="EMBL" id="CAJVPW010030921">
    <property type="protein sequence ID" value="CAG8725292.1"/>
    <property type="molecule type" value="Genomic_DNA"/>
</dbReference>
<dbReference type="Proteomes" id="UP000789366">
    <property type="component" value="Unassembled WGS sequence"/>
</dbReference>
<proteinExistence type="predicted"/>
<feature type="non-terminal residue" evidence="1">
    <location>
        <position position="273"/>
    </location>
</feature>
<organism evidence="1 2">
    <name type="scientific">Cetraspora pellucida</name>
    <dbReference type="NCBI Taxonomy" id="1433469"/>
    <lineage>
        <taxon>Eukaryota</taxon>
        <taxon>Fungi</taxon>
        <taxon>Fungi incertae sedis</taxon>
        <taxon>Mucoromycota</taxon>
        <taxon>Glomeromycotina</taxon>
        <taxon>Glomeromycetes</taxon>
        <taxon>Diversisporales</taxon>
        <taxon>Gigasporaceae</taxon>
        <taxon>Cetraspora</taxon>
    </lineage>
</organism>
<comment type="caution">
    <text evidence="1">The sequence shown here is derived from an EMBL/GenBank/DDBJ whole genome shotgun (WGS) entry which is preliminary data.</text>
</comment>
<evidence type="ECO:0000313" key="2">
    <source>
        <dbReference type="Proteomes" id="UP000789366"/>
    </source>
</evidence>
<accession>A0ACA9Q1P4</accession>
<keyword evidence="2" id="KW-1185">Reference proteome</keyword>
<evidence type="ECO:0000313" key="1">
    <source>
        <dbReference type="EMBL" id="CAG8725292.1"/>
    </source>
</evidence>
<reference evidence="1" key="1">
    <citation type="submission" date="2021-06" db="EMBL/GenBank/DDBJ databases">
        <authorList>
            <person name="Kallberg Y."/>
            <person name="Tangrot J."/>
            <person name="Rosling A."/>
        </authorList>
    </citation>
    <scope>NUCLEOTIDE SEQUENCE</scope>
    <source>
        <strain evidence="1">28 12/20/2015</strain>
    </source>
</reference>
<protein>
    <submittedName>
        <fullName evidence="1">15983_t:CDS:1</fullName>
    </submittedName>
</protein>
<sequence>MNSSPATLVRKINPHVALDLQTDRIRLPIPGERNVLITSALPYVNNVPHLGNVIGSVLSADVFSRYSRSRNYNTLFICGTDEYGTATETKAQEEGISCQELCDKYHSLHAKIYKWFDIEFDYFGRTTTQQQTDISQDIFLKLYKNDYLSEDTVIQLFCEKCQRFLADRFVEGTCPKCGYEDARGDQCDSCGQLLNSVELINPRCKTDNSTPITRKSNHMFLDLSKLQPKVENWIEKTSIEGKWSANSKNITQSWLKEGLKPRCITRDLSWGTP</sequence>